<dbReference type="InterPro" id="IPR027417">
    <property type="entry name" value="P-loop_NTPase"/>
</dbReference>
<proteinExistence type="predicted"/>
<evidence type="ECO:0000259" key="1">
    <source>
        <dbReference type="SMART" id="SM00382"/>
    </source>
</evidence>
<dbReference type="GO" id="GO:0004252">
    <property type="term" value="F:serine-type endopeptidase activity"/>
    <property type="evidence" value="ECO:0007669"/>
    <property type="project" value="InterPro"/>
</dbReference>
<dbReference type="Gene3D" id="3.40.50.300">
    <property type="entry name" value="P-loop containing nucleotide triphosphate hydrolases"/>
    <property type="match status" value="1"/>
</dbReference>
<evidence type="ECO:0000313" key="2">
    <source>
        <dbReference type="EMBL" id="OGC51498.1"/>
    </source>
</evidence>
<dbReference type="InterPro" id="IPR054594">
    <property type="entry name" value="Lon_lid"/>
</dbReference>
<dbReference type="InterPro" id="IPR003593">
    <property type="entry name" value="AAA+_ATPase"/>
</dbReference>
<sequence length="360" mass="39920">MPKDTTDVQDEKYLYAELESLSQKVQKIEGMPIELKDRLSKMLNRLNRMASTGGYAEQFDTVSRYIDTVASIPWLAATKDQLDLVRAKELLDKNHYGMDTTKERILEYLATMKLMQRQGEDVVARSPILLFVGLQGIGKTTLAISIADALGRKFVRIAMGAIGSVLELRGRSKVFPEAEPGQIIKALIKTQVKNPVILLDEIEKASGEAGLRADVMATLLEILDPSQNIEFRDHYVDFPVNLSDVMFICSANNLGTLSTALLDRMEVIKLSSYTDPEKIAIGRDYLLPKVIAKSGLQTGELTVDPDLWPNIVRPFGFDSGIRSLNRTLDAICRKVAKEIVDGTATSVTITAANLKNYLPK</sequence>
<dbReference type="Pfam" id="PF22667">
    <property type="entry name" value="Lon_lid"/>
    <property type="match status" value="1"/>
</dbReference>
<name>A0A1F4V2U0_UNCKA</name>
<comment type="caution">
    <text evidence="2">The sequence shown here is derived from an EMBL/GenBank/DDBJ whole genome shotgun (WGS) entry which is preliminary data.</text>
</comment>
<dbReference type="SMART" id="SM00382">
    <property type="entry name" value="AAA"/>
    <property type="match status" value="1"/>
</dbReference>
<dbReference type="Gene3D" id="1.10.8.60">
    <property type="match status" value="1"/>
</dbReference>
<feature type="domain" description="AAA+ ATPase" evidence="1">
    <location>
        <begin position="125"/>
        <end position="272"/>
    </location>
</feature>
<dbReference type="AlphaFoldDB" id="A0A1F4V2U0"/>
<organism evidence="2 3">
    <name type="scientific">candidate division WWE3 bacterium RIFCSPHIGHO2_01_FULL_43_9</name>
    <dbReference type="NCBI Taxonomy" id="1802618"/>
    <lineage>
        <taxon>Bacteria</taxon>
        <taxon>Katanobacteria</taxon>
    </lineage>
</organism>
<dbReference type="GO" id="GO:0005524">
    <property type="term" value="F:ATP binding"/>
    <property type="evidence" value="ECO:0007669"/>
    <property type="project" value="InterPro"/>
</dbReference>
<dbReference type="InterPro" id="IPR027065">
    <property type="entry name" value="Lon_Prtase"/>
</dbReference>
<dbReference type="PANTHER" id="PTHR43718">
    <property type="entry name" value="LON PROTEASE"/>
    <property type="match status" value="1"/>
</dbReference>
<dbReference type="GO" id="GO:0004176">
    <property type="term" value="F:ATP-dependent peptidase activity"/>
    <property type="evidence" value="ECO:0007669"/>
    <property type="project" value="InterPro"/>
</dbReference>
<dbReference type="PANTHER" id="PTHR43718:SF2">
    <property type="entry name" value="LON PROTEASE HOMOLOG, MITOCHONDRIAL"/>
    <property type="match status" value="1"/>
</dbReference>
<gene>
    <name evidence="2" type="ORF">A2709_02785</name>
</gene>
<dbReference type="Pfam" id="PF00004">
    <property type="entry name" value="AAA"/>
    <property type="match status" value="1"/>
</dbReference>
<dbReference type="InterPro" id="IPR003959">
    <property type="entry name" value="ATPase_AAA_core"/>
</dbReference>
<dbReference type="GO" id="GO:0016887">
    <property type="term" value="F:ATP hydrolysis activity"/>
    <property type="evidence" value="ECO:0007669"/>
    <property type="project" value="InterPro"/>
</dbReference>
<reference evidence="2 3" key="1">
    <citation type="journal article" date="2016" name="Nat. Commun.">
        <title>Thousands of microbial genomes shed light on interconnected biogeochemical processes in an aquifer system.</title>
        <authorList>
            <person name="Anantharaman K."/>
            <person name="Brown C.T."/>
            <person name="Hug L.A."/>
            <person name="Sharon I."/>
            <person name="Castelle C.J."/>
            <person name="Probst A.J."/>
            <person name="Thomas B.C."/>
            <person name="Singh A."/>
            <person name="Wilkins M.J."/>
            <person name="Karaoz U."/>
            <person name="Brodie E.L."/>
            <person name="Williams K.H."/>
            <person name="Hubbard S.S."/>
            <person name="Banfield J.F."/>
        </authorList>
    </citation>
    <scope>NUCLEOTIDE SEQUENCE [LARGE SCALE GENOMIC DNA]</scope>
</reference>
<dbReference type="GO" id="GO:0006515">
    <property type="term" value="P:protein quality control for misfolded or incompletely synthesized proteins"/>
    <property type="evidence" value="ECO:0007669"/>
    <property type="project" value="TreeGrafter"/>
</dbReference>
<evidence type="ECO:0000313" key="3">
    <source>
        <dbReference type="Proteomes" id="UP000176853"/>
    </source>
</evidence>
<dbReference type="SUPFAM" id="SSF52540">
    <property type="entry name" value="P-loop containing nucleoside triphosphate hydrolases"/>
    <property type="match status" value="1"/>
</dbReference>
<accession>A0A1F4V2U0</accession>
<protein>
    <recommendedName>
        <fullName evidence="1">AAA+ ATPase domain-containing protein</fullName>
    </recommendedName>
</protein>
<dbReference type="Proteomes" id="UP000176853">
    <property type="component" value="Unassembled WGS sequence"/>
</dbReference>
<dbReference type="EMBL" id="MEVB01000042">
    <property type="protein sequence ID" value="OGC51498.1"/>
    <property type="molecule type" value="Genomic_DNA"/>
</dbReference>